<gene>
    <name evidence="3" type="ORF">RIMI_LOCUS8548936</name>
</gene>
<evidence type="ECO:0000313" key="3">
    <source>
        <dbReference type="EMBL" id="CAJ0940382.1"/>
    </source>
</evidence>
<evidence type="ECO:0000256" key="2">
    <source>
        <dbReference type="ARBA" id="ARBA00023157"/>
    </source>
</evidence>
<comment type="pathway">
    <text evidence="1">Protein modification; protein glycosylation.</text>
</comment>
<name>A0ABN9LHR9_9NEOB</name>
<evidence type="ECO:0000313" key="4">
    <source>
        <dbReference type="Proteomes" id="UP001176940"/>
    </source>
</evidence>
<protein>
    <submittedName>
        <fullName evidence="3">Uncharacterized protein</fullName>
    </submittedName>
</protein>
<comment type="caution">
    <text evidence="3">The sequence shown here is derived from an EMBL/GenBank/DDBJ whole genome shotgun (WGS) entry which is preliminary data.</text>
</comment>
<dbReference type="PANTHER" id="PTHR45941">
    <property type="entry name" value="ALPHA-N-ACETYLGALACTOSAMINIDE ALPHA-2,6-SIALYLTRANSFERASE 2-LIKE-RELATED"/>
    <property type="match status" value="1"/>
</dbReference>
<keyword evidence="2" id="KW-1015">Disulfide bond</keyword>
<organism evidence="3 4">
    <name type="scientific">Ranitomeya imitator</name>
    <name type="common">mimic poison frog</name>
    <dbReference type="NCBI Taxonomy" id="111125"/>
    <lineage>
        <taxon>Eukaryota</taxon>
        <taxon>Metazoa</taxon>
        <taxon>Chordata</taxon>
        <taxon>Craniata</taxon>
        <taxon>Vertebrata</taxon>
        <taxon>Euteleostomi</taxon>
        <taxon>Amphibia</taxon>
        <taxon>Batrachia</taxon>
        <taxon>Anura</taxon>
        <taxon>Neobatrachia</taxon>
        <taxon>Hyloidea</taxon>
        <taxon>Dendrobatidae</taxon>
        <taxon>Dendrobatinae</taxon>
        <taxon>Ranitomeya</taxon>
    </lineage>
</organism>
<dbReference type="Proteomes" id="UP001176940">
    <property type="component" value="Unassembled WGS sequence"/>
</dbReference>
<keyword evidence="4" id="KW-1185">Reference proteome</keyword>
<proteinExistence type="predicted"/>
<reference evidence="3" key="1">
    <citation type="submission" date="2023-07" db="EMBL/GenBank/DDBJ databases">
        <authorList>
            <person name="Stuckert A."/>
        </authorList>
    </citation>
    <scope>NUCLEOTIDE SEQUENCE</scope>
</reference>
<accession>A0ABN9LHR9</accession>
<sequence>MEIWAAWKQFGIHLTRSLQPEFQSIFRWSNETNQESHKLTVPVPTSLRYRVQNDSYFKNLFNFDIPVLMWDSHFTEGAKENMSMRPPPYGWKNLPTEEALFKGLYSEGGTPVLDGVPEQDLWKT</sequence>
<dbReference type="PANTHER" id="PTHR45941:SF5">
    <property type="entry name" value="ALPHA-N-ACETYLGALACTOSAMINIDE ALPHA-2,6-SIALYLTRANSFERASE 2"/>
    <property type="match status" value="1"/>
</dbReference>
<dbReference type="EMBL" id="CAUEEQ010017047">
    <property type="protein sequence ID" value="CAJ0940382.1"/>
    <property type="molecule type" value="Genomic_DNA"/>
</dbReference>
<evidence type="ECO:0000256" key="1">
    <source>
        <dbReference type="ARBA" id="ARBA00004922"/>
    </source>
</evidence>